<evidence type="ECO:0008006" key="4">
    <source>
        <dbReference type="Google" id="ProtNLM"/>
    </source>
</evidence>
<feature type="transmembrane region" description="Helical" evidence="1">
    <location>
        <begin position="280"/>
        <end position="306"/>
    </location>
</feature>
<organism evidence="2 3">
    <name type="scientific">Mycoplasmopsis columbinasalis</name>
    <dbReference type="NCBI Taxonomy" id="114880"/>
    <lineage>
        <taxon>Bacteria</taxon>
        <taxon>Bacillati</taxon>
        <taxon>Mycoplasmatota</taxon>
        <taxon>Mycoplasmoidales</taxon>
        <taxon>Metamycoplasmataceae</taxon>
        <taxon>Mycoplasmopsis</taxon>
    </lineage>
</organism>
<keyword evidence="3" id="KW-1185">Reference proteome</keyword>
<feature type="transmembrane region" description="Helical" evidence="1">
    <location>
        <begin position="173"/>
        <end position="195"/>
    </location>
</feature>
<feature type="transmembrane region" description="Helical" evidence="1">
    <location>
        <begin position="58"/>
        <end position="81"/>
    </location>
</feature>
<protein>
    <recommendedName>
        <fullName evidence="4">Folate ECF transporter S component FolT</fullName>
    </recommendedName>
</protein>
<feature type="transmembrane region" description="Helical" evidence="1">
    <location>
        <begin position="16"/>
        <end position="37"/>
    </location>
</feature>
<dbReference type="Gene3D" id="1.10.1760.20">
    <property type="match status" value="1"/>
</dbReference>
<name>A0A449BAX5_9BACT</name>
<dbReference type="EMBL" id="LR215043">
    <property type="protein sequence ID" value="VEU78187.1"/>
    <property type="molecule type" value="Genomic_DNA"/>
</dbReference>
<evidence type="ECO:0000313" key="2">
    <source>
        <dbReference type="EMBL" id="VEU78187.1"/>
    </source>
</evidence>
<evidence type="ECO:0000313" key="3">
    <source>
        <dbReference type="Proteomes" id="UP000290876"/>
    </source>
</evidence>
<proteinExistence type="predicted"/>
<accession>A0A449BAX5</accession>
<reference evidence="2 3" key="1">
    <citation type="submission" date="2019-01" db="EMBL/GenBank/DDBJ databases">
        <authorList>
            <consortium name="Pathogen Informatics"/>
        </authorList>
    </citation>
    <scope>NUCLEOTIDE SEQUENCE [LARGE SCALE GENOMIC DNA]</scope>
    <source>
        <strain evidence="2 3">NCTC10184</strain>
    </source>
</reference>
<keyword evidence="1" id="KW-1133">Transmembrane helix</keyword>
<dbReference type="InterPro" id="IPR009825">
    <property type="entry name" value="ECF_substrate-spec-like"/>
</dbReference>
<gene>
    <name evidence="2" type="ORF">NCTC10184_00416</name>
</gene>
<sequence length="322" mass="36856">MSENWRLFQKWTIRKITFVGILIAISVVFVIICASLIPIVSVPSYKISFIGLPVKITGFIFGPIVGGTVGLVADLLSFIFVPNIYNPFYTVATAVDGIIAGLVGLLFLRLFKYYFDGTMRDSVLEVKISRLFNRIARIKLKNPYSRRIKKIEDRILYAHEKRKKIRIVGTRNTLLNFYGVISTLLLAVLVFFIVWLIGFKIPQSALDGGIVKSRLWLTLLMCSGYSAMILFVWISRFAMKSKHFMIIIPIIIFSAFIELINVPLLSFADTIAYGSEKNSIFIYIFNHTLFSPVKVWFNMLVIYFTYNVINPLINKNNGIMWK</sequence>
<dbReference type="KEGG" id="mcob:NCTC10184_00416"/>
<feature type="transmembrane region" description="Helical" evidence="1">
    <location>
        <begin position="246"/>
        <end position="268"/>
    </location>
</feature>
<feature type="transmembrane region" description="Helical" evidence="1">
    <location>
        <begin position="87"/>
        <end position="111"/>
    </location>
</feature>
<dbReference type="GO" id="GO:0016020">
    <property type="term" value="C:membrane"/>
    <property type="evidence" value="ECO:0007669"/>
    <property type="project" value="InterPro"/>
</dbReference>
<dbReference type="AlphaFoldDB" id="A0A449BAX5"/>
<dbReference type="Proteomes" id="UP000290876">
    <property type="component" value="Chromosome"/>
</dbReference>
<evidence type="ECO:0000256" key="1">
    <source>
        <dbReference type="SAM" id="Phobius"/>
    </source>
</evidence>
<keyword evidence="1" id="KW-0812">Transmembrane</keyword>
<keyword evidence="1" id="KW-0472">Membrane</keyword>
<feature type="transmembrane region" description="Helical" evidence="1">
    <location>
        <begin position="215"/>
        <end position="234"/>
    </location>
</feature>
<dbReference type="Pfam" id="PF07155">
    <property type="entry name" value="ECF-ribofla_trS"/>
    <property type="match status" value="1"/>
</dbReference>
<dbReference type="RefSeq" id="WP_223211677.1">
    <property type="nucleotide sequence ID" value="NZ_LR215043.1"/>
</dbReference>